<organism evidence="1 2">
    <name type="scientific">Pterulicium gracile</name>
    <dbReference type="NCBI Taxonomy" id="1884261"/>
    <lineage>
        <taxon>Eukaryota</taxon>
        <taxon>Fungi</taxon>
        <taxon>Dikarya</taxon>
        <taxon>Basidiomycota</taxon>
        <taxon>Agaricomycotina</taxon>
        <taxon>Agaricomycetes</taxon>
        <taxon>Agaricomycetidae</taxon>
        <taxon>Agaricales</taxon>
        <taxon>Pleurotineae</taxon>
        <taxon>Pterulaceae</taxon>
        <taxon>Pterulicium</taxon>
    </lineage>
</organism>
<reference evidence="1 2" key="1">
    <citation type="journal article" date="2019" name="Nat. Ecol. Evol.">
        <title>Megaphylogeny resolves global patterns of mushroom evolution.</title>
        <authorList>
            <person name="Varga T."/>
            <person name="Krizsan K."/>
            <person name="Foldi C."/>
            <person name="Dima B."/>
            <person name="Sanchez-Garcia M."/>
            <person name="Sanchez-Ramirez S."/>
            <person name="Szollosi G.J."/>
            <person name="Szarkandi J.G."/>
            <person name="Papp V."/>
            <person name="Albert L."/>
            <person name="Andreopoulos W."/>
            <person name="Angelini C."/>
            <person name="Antonin V."/>
            <person name="Barry K.W."/>
            <person name="Bougher N.L."/>
            <person name="Buchanan P."/>
            <person name="Buyck B."/>
            <person name="Bense V."/>
            <person name="Catcheside P."/>
            <person name="Chovatia M."/>
            <person name="Cooper J."/>
            <person name="Damon W."/>
            <person name="Desjardin D."/>
            <person name="Finy P."/>
            <person name="Geml J."/>
            <person name="Haridas S."/>
            <person name="Hughes K."/>
            <person name="Justo A."/>
            <person name="Karasinski D."/>
            <person name="Kautmanova I."/>
            <person name="Kiss B."/>
            <person name="Kocsube S."/>
            <person name="Kotiranta H."/>
            <person name="LaButti K.M."/>
            <person name="Lechner B.E."/>
            <person name="Liimatainen K."/>
            <person name="Lipzen A."/>
            <person name="Lukacs Z."/>
            <person name="Mihaltcheva S."/>
            <person name="Morgado L.N."/>
            <person name="Niskanen T."/>
            <person name="Noordeloos M.E."/>
            <person name="Ohm R.A."/>
            <person name="Ortiz-Santana B."/>
            <person name="Ovrebo C."/>
            <person name="Racz N."/>
            <person name="Riley R."/>
            <person name="Savchenko A."/>
            <person name="Shiryaev A."/>
            <person name="Soop K."/>
            <person name="Spirin V."/>
            <person name="Szebenyi C."/>
            <person name="Tomsovsky M."/>
            <person name="Tulloss R.E."/>
            <person name="Uehling J."/>
            <person name="Grigoriev I.V."/>
            <person name="Vagvolgyi C."/>
            <person name="Papp T."/>
            <person name="Martin F.M."/>
            <person name="Miettinen O."/>
            <person name="Hibbett D.S."/>
            <person name="Nagy L.G."/>
        </authorList>
    </citation>
    <scope>NUCLEOTIDE SEQUENCE [LARGE SCALE GENOMIC DNA]</scope>
    <source>
        <strain evidence="1 2">CBS 309.79</strain>
    </source>
</reference>
<sequence>MLSLTTHTCRRAALPSTPHPIPPRLARLWHAHPMTEEVHLIRRYKGASKRVGDWIVNHLNCNSLDPSRNYFKYTGELSRNHWLEWTKQRKVDRKEWLTKSRAVKVDSDLLLPPSCHIPVALCIADHAKVPVPDDVMDSLDECISGLMLANQLKSTQLKDALLAEDGDGKALIRHWNHKSTVSTLEAFQEILAGCPYNSSERFISFSYRGTAWSYTRSSASTPWRPVADKNAAAALRTTDPLTSFTNQATPRFRSPYSRNPHGLWQMSPKFIRGRPSLHSFVHESTNSSNYTIVPIQHITAHPSPWKRRRERAVFQRVFDKVFSGRSAGAAPMGRNPAI</sequence>
<dbReference type="Proteomes" id="UP000305067">
    <property type="component" value="Unassembled WGS sequence"/>
</dbReference>
<gene>
    <name evidence="1" type="ORF">BDV98DRAFT_597442</name>
</gene>
<dbReference type="AlphaFoldDB" id="A0A5C3Q371"/>
<accession>A0A5C3Q371</accession>
<dbReference type="EMBL" id="ML178858">
    <property type="protein sequence ID" value="TFK96535.1"/>
    <property type="molecule type" value="Genomic_DNA"/>
</dbReference>
<evidence type="ECO:0000313" key="2">
    <source>
        <dbReference type="Proteomes" id="UP000305067"/>
    </source>
</evidence>
<protein>
    <submittedName>
        <fullName evidence="1">Uncharacterized protein</fullName>
    </submittedName>
</protein>
<name>A0A5C3Q371_9AGAR</name>
<keyword evidence="2" id="KW-1185">Reference proteome</keyword>
<proteinExistence type="predicted"/>
<evidence type="ECO:0000313" key="1">
    <source>
        <dbReference type="EMBL" id="TFK96535.1"/>
    </source>
</evidence>